<dbReference type="InterPro" id="IPR039865">
    <property type="entry name" value="PPP2R3C"/>
</dbReference>
<dbReference type="GO" id="GO:0005737">
    <property type="term" value="C:cytoplasm"/>
    <property type="evidence" value="ECO:0007669"/>
    <property type="project" value="UniProtKB-SubCell"/>
</dbReference>
<gene>
    <name evidence="6" type="ORF">Ctob_012976</name>
</gene>
<dbReference type="PANTHER" id="PTHR12085">
    <property type="entry name" value="SERINE/THREONINE-PROTEIN PHOSPHATASE 2A REGULATORY SUBUNIT B'' SUBUNIT GAMMA"/>
    <property type="match status" value="1"/>
</dbReference>
<dbReference type="AlphaFoldDB" id="A0A0M0KAU5"/>
<dbReference type="OrthoDB" id="10265007at2759"/>
<evidence type="ECO:0000313" key="6">
    <source>
        <dbReference type="EMBL" id="KOO35941.1"/>
    </source>
</evidence>
<accession>A0A0M0KAU5</accession>
<dbReference type="GO" id="GO:0000226">
    <property type="term" value="P:microtubule cytoskeleton organization"/>
    <property type="evidence" value="ECO:0007669"/>
    <property type="project" value="TreeGrafter"/>
</dbReference>
<comment type="caution">
    <text evidence="6">The sequence shown here is derived from an EMBL/GenBank/DDBJ whole genome shotgun (WGS) entry which is preliminary data.</text>
</comment>
<dbReference type="GO" id="GO:0035303">
    <property type="term" value="P:regulation of dephosphorylation"/>
    <property type="evidence" value="ECO:0007669"/>
    <property type="project" value="InterPro"/>
</dbReference>
<dbReference type="GO" id="GO:0030865">
    <property type="term" value="P:cortical cytoskeleton organization"/>
    <property type="evidence" value="ECO:0007669"/>
    <property type="project" value="TreeGrafter"/>
</dbReference>
<dbReference type="InterPro" id="IPR011992">
    <property type="entry name" value="EF-hand-dom_pair"/>
</dbReference>
<organism evidence="6 7">
    <name type="scientific">Chrysochromulina tobinii</name>
    <dbReference type="NCBI Taxonomy" id="1460289"/>
    <lineage>
        <taxon>Eukaryota</taxon>
        <taxon>Haptista</taxon>
        <taxon>Haptophyta</taxon>
        <taxon>Prymnesiophyceae</taxon>
        <taxon>Prymnesiales</taxon>
        <taxon>Chrysochromulinaceae</taxon>
        <taxon>Chrysochromulina</taxon>
    </lineage>
</organism>
<proteinExistence type="predicted"/>
<feature type="non-terminal residue" evidence="6">
    <location>
        <position position="704"/>
    </location>
</feature>
<feature type="region of interest" description="Disordered" evidence="4">
    <location>
        <begin position="673"/>
        <end position="704"/>
    </location>
</feature>
<evidence type="ECO:0000313" key="7">
    <source>
        <dbReference type="Proteomes" id="UP000037460"/>
    </source>
</evidence>
<evidence type="ECO:0000256" key="1">
    <source>
        <dbReference type="ARBA" id="ARBA00004496"/>
    </source>
</evidence>
<evidence type="ECO:0000259" key="5">
    <source>
        <dbReference type="PROSITE" id="PS50222"/>
    </source>
</evidence>
<dbReference type="InterPro" id="IPR002048">
    <property type="entry name" value="EF_hand_dom"/>
</dbReference>
<dbReference type="SUPFAM" id="SSF47473">
    <property type="entry name" value="EF-hand"/>
    <property type="match status" value="1"/>
</dbReference>
<keyword evidence="3" id="KW-0106">Calcium</keyword>
<dbReference type="Proteomes" id="UP000037460">
    <property type="component" value="Unassembled WGS sequence"/>
</dbReference>
<sequence length="704" mass="77308">MSDDLALPSARALATSLLSAAFAAEGGPPSQLSEEDFLAAEASVIECPPSPLECCLRVHRRCVFDAVNEALDELSQPPPTPRGLSLATRSANGAKPASRSSSIASLLAAAHEQRISTLDCEAWTQRVLALMPEPSAPPVGLAVVPDDIGATTRRVWKQLLPEWSDFGEDEMALARSEVRSAESAAELRELRAKRAAELFWEGREALLLSDDELHGVLWDALCQYVSPPWPAEGLGDSDSDPHGEALSELDRRKVAPLRSARLFLSLRLDAYGRASIRSLYALACSLTQLLTTRIQLAMLEDGHGRLSEQALETFVSESIPRLARLRDHVHLQQGHSFLPFYVAHCVRKFCLLLEPKDKRGVPSETLLISAELAQLCALGEELPDTAAGLRRDSHSSEDTPPPSSLGDESNWFSLASAIRVYRHFLELDTDHDGMLTPDELASYGDGLLSLTPAFVGRLFEAVHTYDGKLDYKGYLDFVIAHEHRSHPAALAYFFRSLDLHASGKLGVFEVNYFVRDIVQGLIDSGDEPPGLGTIVDEVFDLVKGRSHKSRGAGALERGRVVSGAMPTLSLTEFVRCGAGSIVMQMLIDVQGFWNWDNRESLIEYDDDDRYAKDELEAARRTTILFSHAAHRRSAPSIAALQGDSPEMSPLHEERRLRAARTITTLLLRVQRLDHSQRNPTPAVSQVCPLAPATKQPPYKPPPKP</sequence>
<dbReference type="InterPro" id="IPR018247">
    <property type="entry name" value="EF_Hand_1_Ca_BS"/>
</dbReference>
<dbReference type="EMBL" id="JWZX01000697">
    <property type="protein sequence ID" value="KOO35941.1"/>
    <property type="molecule type" value="Genomic_DNA"/>
</dbReference>
<evidence type="ECO:0000256" key="3">
    <source>
        <dbReference type="ARBA" id="ARBA00022837"/>
    </source>
</evidence>
<keyword evidence="2" id="KW-0963">Cytoplasm</keyword>
<feature type="region of interest" description="Disordered" evidence="4">
    <location>
        <begin position="74"/>
        <end position="97"/>
    </location>
</feature>
<comment type="subcellular location">
    <subcellularLocation>
        <location evidence="1">Cytoplasm</location>
    </subcellularLocation>
</comment>
<feature type="domain" description="EF-hand" evidence="5">
    <location>
        <begin position="415"/>
        <end position="450"/>
    </location>
</feature>
<protein>
    <submittedName>
        <fullName evidence="6">Serine threonine-protein phosphatase 2a regulatory subunit b subunit gamma</fullName>
    </submittedName>
</protein>
<evidence type="ECO:0000256" key="2">
    <source>
        <dbReference type="ARBA" id="ARBA00022490"/>
    </source>
</evidence>
<feature type="region of interest" description="Disordered" evidence="4">
    <location>
        <begin position="387"/>
        <end position="408"/>
    </location>
</feature>
<dbReference type="Gene3D" id="1.10.238.10">
    <property type="entry name" value="EF-hand"/>
    <property type="match status" value="1"/>
</dbReference>
<name>A0A0M0KAU5_9EUKA</name>
<dbReference type="PROSITE" id="PS00018">
    <property type="entry name" value="EF_HAND_1"/>
    <property type="match status" value="1"/>
</dbReference>
<dbReference type="PROSITE" id="PS50222">
    <property type="entry name" value="EF_HAND_2"/>
    <property type="match status" value="1"/>
</dbReference>
<reference evidence="7" key="1">
    <citation type="journal article" date="2015" name="PLoS Genet.">
        <title>Genome Sequence and Transcriptome Analyses of Chrysochromulina tobin: Metabolic Tools for Enhanced Algal Fitness in the Prominent Order Prymnesiales (Haptophyceae).</title>
        <authorList>
            <person name="Hovde B.T."/>
            <person name="Deodato C.R."/>
            <person name="Hunsperger H.M."/>
            <person name="Ryken S.A."/>
            <person name="Yost W."/>
            <person name="Jha R.K."/>
            <person name="Patterson J."/>
            <person name="Monnat R.J. Jr."/>
            <person name="Barlow S.B."/>
            <person name="Starkenburg S.R."/>
            <person name="Cattolico R.A."/>
        </authorList>
    </citation>
    <scope>NUCLEOTIDE SEQUENCE</scope>
    <source>
        <strain evidence="7">CCMP291</strain>
    </source>
</reference>
<evidence type="ECO:0000256" key="4">
    <source>
        <dbReference type="SAM" id="MobiDB-lite"/>
    </source>
</evidence>
<dbReference type="GO" id="GO:0005819">
    <property type="term" value="C:spindle"/>
    <property type="evidence" value="ECO:0007669"/>
    <property type="project" value="TreeGrafter"/>
</dbReference>
<dbReference type="GO" id="GO:0005509">
    <property type="term" value="F:calcium ion binding"/>
    <property type="evidence" value="ECO:0007669"/>
    <property type="project" value="InterPro"/>
</dbReference>
<keyword evidence="7" id="KW-1185">Reference proteome</keyword>
<dbReference type="PANTHER" id="PTHR12085:SF3">
    <property type="entry name" value="SERINE_THREONINE-PROTEIN PHOSPHATASE 2A REGULATORY SUBUNIT B'' SUBUNIT GAMMA"/>
    <property type="match status" value="1"/>
</dbReference>